<dbReference type="PANTHER" id="PTHR11748">
    <property type="entry name" value="D-LACTATE DEHYDROGENASE"/>
    <property type="match status" value="1"/>
</dbReference>
<dbReference type="InterPro" id="IPR036318">
    <property type="entry name" value="FAD-bd_PCMH-like_sf"/>
</dbReference>
<evidence type="ECO:0000313" key="4">
    <source>
        <dbReference type="EMBL" id="PSR29526.1"/>
    </source>
</evidence>
<protein>
    <submittedName>
        <fullName evidence="4">FAD-binding oxidoreductase</fullName>
    </submittedName>
</protein>
<proteinExistence type="predicted"/>
<dbReference type="PANTHER" id="PTHR11748:SF103">
    <property type="entry name" value="GLYCOLATE OXIDASE SUBUNIT GLCE"/>
    <property type="match status" value="1"/>
</dbReference>
<evidence type="ECO:0000256" key="1">
    <source>
        <dbReference type="ARBA" id="ARBA00022630"/>
    </source>
</evidence>
<dbReference type="GO" id="GO:0016491">
    <property type="term" value="F:oxidoreductase activity"/>
    <property type="evidence" value="ECO:0007669"/>
    <property type="project" value="UniProtKB-KW"/>
</dbReference>
<dbReference type="InterPro" id="IPR016166">
    <property type="entry name" value="FAD-bd_PCMH"/>
</dbReference>
<dbReference type="InterPro" id="IPR006094">
    <property type="entry name" value="Oxid_FAD_bind_N"/>
</dbReference>
<dbReference type="Pfam" id="PF01565">
    <property type="entry name" value="FAD_binding_4"/>
    <property type="match status" value="1"/>
</dbReference>
<evidence type="ECO:0000313" key="5">
    <source>
        <dbReference type="Proteomes" id="UP000242705"/>
    </source>
</evidence>
<dbReference type="Gene3D" id="3.30.465.10">
    <property type="match status" value="1"/>
</dbReference>
<comment type="caution">
    <text evidence="4">The sequence shown here is derived from an EMBL/GenBank/DDBJ whole genome shotgun (WGS) entry which is preliminary data.</text>
</comment>
<evidence type="ECO:0000256" key="2">
    <source>
        <dbReference type="ARBA" id="ARBA00023002"/>
    </source>
</evidence>
<reference evidence="4 5" key="1">
    <citation type="journal article" date="2014" name="BMC Genomics">
        <title>Comparison of environmental and isolate Sulfobacillus genomes reveals diverse carbon, sulfur, nitrogen, and hydrogen metabolisms.</title>
        <authorList>
            <person name="Justice N.B."/>
            <person name="Norman A."/>
            <person name="Brown C.T."/>
            <person name="Singh A."/>
            <person name="Thomas B.C."/>
            <person name="Banfield J.F."/>
        </authorList>
    </citation>
    <scope>NUCLEOTIDE SEQUENCE [LARGE SCALE GENOMIC DNA]</scope>
    <source>
        <strain evidence="4">AMDSBA5</strain>
    </source>
</reference>
<dbReference type="EMBL" id="PXYX01000002">
    <property type="protein sequence ID" value="PSR29526.1"/>
    <property type="molecule type" value="Genomic_DNA"/>
</dbReference>
<keyword evidence="2" id="KW-0560">Oxidoreductase</keyword>
<accession>A0A2T2X4Y7</accession>
<name>A0A2T2X4Y7_SULTH</name>
<dbReference type="Proteomes" id="UP000242705">
    <property type="component" value="Unassembled WGS sequence"/>
</dbReference>
<feature type="domain" description="FAD-binding PCMH-type" evidence="3">
    <location>
        <begin position="1"/>
        <end position="177"/>
    </location>
</feature>
<evidence type="ECO:0000259" key="3">
    <source>
        <dbReference type="PROSITE" id="PS51387"/>
    </source>
</evidence>
<organism evidence="4 5">
    <name type="scientific">Sulfobacillus thermosulfidooxidans</name>
    <dbReference type="NCBI Taxonomy" id="28034"/>
    <lineage>
        <taxon>Bacteria</taxon>
        <taxon>Bacillati</taxon>
        <taxon>Bacillota</taxon>
        <taxon>Clostridia</taxon>
        <taxon>Eubacteriales</taxon>
        <taxon>Clostridiales Family XVII. Incertae Sedis</taxon>
        <taxon>Sulfobacillus</taxon>
    </lineage>
</organism>
<dbReference type="SUPFAM" id="SSF56176">
    <property type="entry name" value="FAD-binding/transporter-associated domain-like"/>
    <property type="match status" value="1"/>
</dbReference>
<dbReference type="AlphaFoldDB" id="A0A2T2X4Y7"/>
<dbReference type="PROSITE" id="PS51387">
    <property type="entry name" value="FAD_PCMH"/>
    <property type="match status" value="1"/>
</dbReference>
<dbReference type="GO" id="GO:0071949">
    <property type="term" value="F:FAD binding"/>
    <property type="evidence" value="ECO:0007669"/>
    <property type="project" value="InterPro"/>
</dbReference>
<sequence>MVELTAAMEEREAALMARFAEAKRHDYRIRVLGRGFRIRSSQSAATEEIVSLANWDRVVAYQPADLVVTVEAGMTISALNDHLAACSQWIPLTMADGFDDTIGGVVAAGLDGIWRGGYGPFRDRVLGLRVLTPGFGAIEAGAHVVKNVAGYNLPRLFLGSRGVFGVITRVTLKVSPRPSVRRVWIWKGDWETLSRQADQLLNWASPWASILLLKEPEMDTWKLWAEWHGISKTVEFLQREVGPGAEDLPWWSSPGWLARDVTLKGAVPRRVIGDLMRVWEDGPLAVEWQSGAFWGGLPAKDCRRIMHWIRERFGGVEVVSGPDLDDASRSPIVTGPWQRLKQAYDPDAVLV</sequence>
<keyword evidence="1" id="KW-0285">Flavoprotein</keyword>
<gene>
    <name evidence="4" type="ORF">C7B47_02060</name>
</gene>
<dbReference type="InterPro" id="IPR016169">
    <property type="entry name" value="FAD-bd_PCMH_sub2"/>
</dbReference>